<dbReference type="Gene3D" id="1.10.238.10">
    <property type="entry name" value="EF-hand"/>
    <property type="match status" value="1"/>
</dbReference>
<protein>
    <recommendedName>
        <fullName evidence="26">Sodium channel protein</fullName>
    </recommendedName>
</protein>
<dbReference type="PANTHER" id="PTHR10037:SF23">
    <property type="entry name" value="SODIUM CHANNEL PROTEIN TYPE 8 SUBUNIT ALPHA"/>
    <property type="match status" value="1"/>
</dbReference>
<keyword evidence="15" id="KW-1015">Disulfide bond</keyword>
<evidence type="ECO:0000256" key="26">
    <source>
        <dbReference type="RuleBase" id="RU361132"/>
    </source>
</evidence>
<dbReference type="FunFam" id="1.20.5.1190:FF:000003">
    <property type="entry name" value="Sodium channel protein"/>
    <property type="match status" value="1"/>
</dbReference>
<dbReference type="InterPro" id="IPR043203">
    <property type="entry name" value="VGCC_Ca_Na"/>
</dbReference>
<dbReference type="InterPro" id="IPR002048">
    <property type="entry name" value="EF_hand_dom"/>
</dbReference>
<evidence type="ECO:0000256" key="14">
    <source>
        <dbReference type="ARBA" id="ARBA00023136"/>
    </source>
</evidence>
<dbReference type="PROSITE" id="PS50222">
    <property type="entry name" value="EF_HAND_2"/>
    <property type="match status" value="1"/>
</dbReference>
<dbReference type="Proteomes" id="UP000005207">
    <property type="component" value="Linkage group LG5"/>
</dbReference>
<dbReference type="FunFam" id="1.10.238.10:FF:000002">
    <property type="entry name" value="Sodium channel protein"/>
    <property type="match status" value="1"/>
</dbReference>
<feature type="transmembrane region" description="Helical" evidence="26">
    <location>
        <begin position="925"/>
        <end position="948"/>
    </location>
</feature>
<evidence type="ECO:0000256" key="12">
    <source>
        <dbReference type="ARBA" id="ARBA00023053"/>
    </source>
</evidence>
<dbReference type="Gene3D" id="1.10.287.70">
    <property type="match status" value="4"/>
</dbReference>
<feature type="domain" description="EF-hand" evidence="28">
    <location>
        <begin position="1713"/>
        <end position="1748"/>
    </location>
</feature>
<dbReference type="GO" id="GO:0086010">
    <property type="term" value="P:membrane depolarization during action potential"/>
    <property type="evidence" value="ECO:0007669"/>
    <property type="project" value="TreeGrafter"/>
</dbReference>
<feature type="transmembrane region" description="Helical" evidence="26">
    <location>
        <begin position="835"/>
        <end position="863"/>
    </location>
</feature>
<feature type="compositionally biased region" description="Basic and acidic residues" evidence="27">
    <location>
        <begin position="488"/>
        <end position="511"/>
    </location>
</feature>
<feature type="transmembrane region" description="Helical" evidence="26">
    <location>
        <begin position="390"/>
        <end position="417"/>
    </location>
</feature>
<dbReference type="InterPro" id="IPR044564">
    <property type="entry name" value="Na_chnl_inactivation_gate"/>
</dbReference>
<evidence type="ECO:0000256" key="23">
    <source>
        <dbReference type="ARBA" id="ARBA00058180"/>
    </source>
</evidence>
<feature type="compositionally biased region" description="Low complexity" evidence="27">
    <location>
        <begin position="462"/>
        <end position="474"/>
    </location>
</feature>
<feature type="transmembrane region" description="Helical" evidence="26">
    <location>
        <begin position="1626"/>
        <end position="1645"/>
    </location>
</feature>
<dbReference type="GO" id="GO:0005509">
    <property type="term" value="F:calcium ion binding"/>
    <property type="evidence" value="ECO:0007669"/>
    <property type="project" value="InterPro"/>
</dbReference>
<evidence type="ECO:0000256" key="22">
    <source>
        <dbReference type="ARBA" id="ARBA00055248"/>
    </source>
</evidence>
<evidence type="ECO:0000256" key="3">
    <source>
        <dbReference type="ARBA" id="ARBA00022448"/>
    </source>
</evidence>
<feature type="transmembrane region" description="Helical" evidence="26">
    <location>
        <begin position="1673"/>
        <end position="1696"/>
    </location>
</feature>
<feature type="transmembrane region" description="Helical" evidence="26">
    <location>
        <begin position="351"/>
        <end position="370"/>
    </location>
</feature>
<feature type="compositionally biased region" description="Basic and acidic residues" evidence="27">
    <location>
        <begin position="570"/>
        <end position="582"/>
    </location>
</feature>
<feature type="region of interest" description="Disordered" evidence="27">
    <location>
        <begin position="446"/>
        <end position="524"/>
    </location>
</feature>
<accession>A0A669CGC7</accession>
<feature type="transmembrane region" description="Helical" evidence="26">
    <location>
        <begin position="1332"/>
        <end position="1352"/>
    </location>
</feature>
<dbReference type="FunFam" id="1.10.287.70:FF:000001">
    <property type="entry name" value="Sodium channel protein"/>
    <property type="match status" value="1"/>
</dbReference>
<dbReference type="InterPro" id="IPR027359">
    <property type="entry name" value="Volt_channel_dom_sf"/>
</dbReference>
<feature type="compositionally biased region" description="Pro residues" evidence="27">
    <location>
        <begin position="1"/>
        <end position="11"/>
    </location>
</feature>
<keyword evidence="18" id="KW-0966">Cell projection</keyword>
<keyword evidence="3 26" id="KW-0813">Transport</keyword>
<evidence type="ECO:0000256" key="10">
    <source>
        <dbReference type="ARBA" id="ARBA00022882"/>
    </source>
</evidence>
<organism evidence="29 30">
    <name type="scientific">Oreochromis niloticus</name>
    <name type="common">Nile tilapia</name>
    <name type="synonym">Tilapia nilotica</name>
    <dbReference type="NCBI Taxonomy" id="8128"/>
    <lineage>
        <taxon>Eukaryota</taxon>
        <taxon>Metazoa</taxon>
        <taxon>Chordata</taxon>
        <taxon>Craniata</taxon>
        <taxon>Vertebrata</taxon>
        <taxon>Euteleostomi</taxon>
        <taxon>Actinopterygii</taxon>
        <taxon>Neopterygii</taxon>
        <taxon>Teleostei</taxon>
        <taxon>Neoteleostei</taxon>
        <taxon>Acanthomorphata</taxon>
        <taxon>Ovalentaria</taxon>
        <taxon>Cichlomorphae</taxon>
        <taxon>Cichliformes</taxon>
        <taxon>Cichlidae</taxon>
        <taxon>African cichlids</taxon>
        <taxon>Pseudocrenilabrinae</taxon>
        <taxon>Oreochromini</taxon>
        <taxon>Oreochromis</taxon>
    </lineage>
</organism>
<feature type="transmembrane region" description="Helical" evidence="26">
    <location>
        <begin position="1170"/>
        <end position="1189"/>
    </location>
</feature>
<comment type="catalytic activity">
    <reaction evidence="20">
        <text>Na(+)(in) = Na(+)(out)</text>
        <dbReference type="Rhea" id="RHEA:34963"/>
        <dbReference type="ChEBI" id="CHEBI:29101"/>
    </reaction>
</comment>
<feature type="transmembrane region" description="Helical" evidence="26">
    <location>
        <begin position="257"/>
        <end position="277"/>
    </location>
</feature>
<dbReference type="InterPro" id="IPR005821">
    <property type="entry name" value="Ion_trans_dom"/>
</dbReference>
<name>A0A669CGC7_ORENI</name>
<dbReference type="GO" id="GO:0005248">
    <property type="term" value="F:voltage-gated sodium channel activity"/>
    <property type="evidence" value="ECO:0007669"/>
    <property type="project" value="InterPro"/>
</dbReference>
<reference evidence="30" key="1">
    <citation type="submission" date="2012-01" db="EMBL/GenBank/DDBJ databases">
        <title>The Genome Sequence of Oreochromis niloticus (Nile Tilapia).</title>
        <authorList>
            <consortium name="Broad Institute Genome Assembly Team"/>
            <consortium name="Broad Institute Sequencing Platform"/>
            <person name="Di Palma F."/>
            <person name="Johnson J."/>
            <person name="Lander E.S."/>
            <person name="Lindblad-Toh K."/>
        </authorList>
    </citation>
    <scope>NUCLEOTIDE SEQUENCE [LARGE SCALE GENOMIC DNA]</scope>
</reference>
<dbReference type="InterPro" id="IPR058542">
    <property type="entry name" value="IQ_SCN5A_C"/>
</dbReference>
<dbReference type="Gene3D" id="1.20.5.1190">
    <property type="entry name" value="iswi atpase"/>
    <property type="match status" value="1"/>
</dbReference>
<evidence type="ECO:0000256" key="15">
    <source>
        <dbReference type="ARBA" id="ARBA00023157"/>
    </source>
</evidence>
<feature type="compositionally biased region" description="Basic and acidic residues" evidence="27">
    <location>
        <begin position="1853"/>
        <end position="1870"/>
    </location>
</feature>
<feature type="transmembrane region" description="Helical" evidence="26">
    <location>
        <begin position="199"/>
        <end position="218"/>
    </location>
</feature>
<dbReference type="Ensembl" id="ENSONIT00000090818.1">
    <property type="protein sequence ID" value="ENSONIP00000046429.1"/>
    <property type="gene ID" value="ENSONIG00000019136.2"/>
</dbReference>
<reference evidence="29" key="2">
    <citation type="submission" date="2025-08" db="UniProtKB">
        <authorList>
            <consortium name="Ensembl"/>
        </authorList>
    </citation>
    <scope>IDENTIFICATION</scope>
</reference>
<keyword evidence="4 26" id="KW-0894">Sodium channel</keyword>
<evidence type="ECO:0000256" key="16">
    <source>
        <dbReference type="ARBA" id="ARBA00023180"/>
    </source>
</evidence>
<comment type="subcellular location">
    <subcellularLocation>
        <location evidence="2 26">Cell membrane</location>
        <topology evidence="2 26">Multi-pass membrane protein</topology>
    </subcellularLocation>
    <subcellularLocation>
        <location evidence="1">Cell projection</location>
        <location evidence="1">Axon</location>
    </subcellularLocation>
</comment>
<dbReference type="FunFam" id="1.20.120.350:FF:000005">
    <property type="entry name" value="Sodium channel protein"/>
    <property type="match status" value="1"/>
</dbReference>
<evidence type="ECO:0000256" key="24">
    <source>
        <dbReference type="ARBA" id="ARBA00061447"/>
    </source>
</evidence>
<keyword evidence="16" id="KW-0325">Glycoprotein</keyword>
<feature type="region of interest" description="Disordered" evidence="27">
    <location>
        <begin position="1"/>
        <end position="65"/>
    </location>
</feature>
<keyword evidence="14 26" id="KW-0472">Membrane</keyword>
<comment type="similarity">
    <text evidence="24">Belongs to the sodium channel (TC 1.A.1.10) family. Nav1.6/SCN8A subfamily.</text>
</comment>
<dbReference type="Pfam" id="PF24609">
    <property type="entry name" value="IQ_SCN5A_C"/>
    <property type="match status" value="1"/>
</dbReference>
<evidence type="ECO:0000313" key="29">
    <source>
        <dbReference type="Ensembl" id="ENSONIP00000046429.1"/>
    </source>
</evidence>
<comment type="subunit">
    <text evidence="25">Voltage-gated sodium (Nav) channels consist of an ion-conducting alpha subunit which is functional on its own associated with regulatory beta subunits.</text>
</comment>
<evidence type="ECO:0000256" key="13">
    <source>
        <dbReference type="ARBA" id="ARBA00023065"/>
    </source>
</evidence>
<dbReference type="Pfam" id="PF00520">
    <property type="entry name" value="Ion_trans"/>
    <property type="match status" value="4"/>
</dbReference>
<feature type="transmembrane region" description="Helical" evidence="26">
    <location>
        <begin position="1453"/>
        <end position="1471"/>
    </location>
</feature>
<evidence type="ECO:0000256" key="19">
    <source>
        <dbReference type="ARBA" id="ARBA00023303"/>
    </source>
</evidence>
<keyword evidence="11 26" id="KW-1133">Transmembrane helix</keyword>
<dbReference type="SUPFAM" id="SSF81324">
    <property type="entry name" value="Voltage-gated potassium channels"/>
    <property type="match status" value="4"/>
</dbReference>
<keyword evidence="13 26" id="KW-0406">Ion transport</keyword>
<evidence type="ECO:0000256" key="18">
    <source>
        <dbReference type="ARBA" id="ARBA00023273"/>
    </source>
</evidence>
<dbReference type="Gene3D" id="1.20.120.350">
    <property type="entry name" value="Voltage-gated potassium channels. Chain C"/>
    <property type="match status" value="4"/>
</dbReference>
<evidence type="ECO:0000256" key="17">
    <source>
        <dbReference type="ARBA" id="ARBA00023201"/>
    </source>
</evidence>
<feature type="transmembrane region" description="Helical" evidence="26">
    <location>
        <begin position="1483"/>
        <end position="1505"/>
    </location>
</feature>
<keyword evidence="12 26" id="KW-0915">Sodium</keyword>
<evidence type="ECO:0000256" key="25">
    <source>
        <dbReference type="ARBA" id="ARBA00064899"/>
    </source>
</evidence>
<evidence type="ECO:0000256" key="8">
    <source>
        <dbReference type="ARBA" id="ARBA00022737"/>
    </source>
</evidence>
<keyword evidence="17 26" id="KW-0739">Sodium transport</keyword>
<dbReference type="Pfam" id="PF06512">
    <property type="entry name" value="Na_trans_assoc"/>
    <property type="match status" value="1"/>
</dbReference>
<feature type="region of interest" description="Disordered" evidence="27">
    <location>
        <begin position="554"/>
        <end position="582"/>
    </location>
</feature>
<keyword evidence="30" id="KW-1185">Reference proteome</keyword>
<evidence type="ECO:0000256" key="27">
    <source>
        <dbReference type="SAM" id="MobiDB-lite"/>
    </source>
</evidence>
<feature type="transmembrane region" description="Helical" evidence="26">
    <location>
        <begin position="755"/>
        <end position="773"/>
    </location>
</feature>
<feature type="transmembrane region" description="Helical" evidence="26">
    <location>
        <begin position="105"/>
        <end position="123"/>
    </location>
</feature>
<proteinExistence type="inferred from homology"/>
<dbReference type="PRINTS" id="PR00170">
    <property type="entry name" value="NACHANNEL"/>
</dbReference>
<evidence type="ECO:0000259" key="28">
    <source>
        <dbReference type="PROSITE" id="PS50222"/>
    </source>
</evidence>
<evidence type="ECO:0000256" key="21">
    <source>
        <dbReference type="ARBA" id="ARBA00038083"/>
    </source>
</evidence>
<feature type="transmembrane region" description="Helical" evidence="26">
    <location>
        <begin position="1373"/>
        <end position="1395"/>
    </location>
</feature>
<comment type="function">
    <text evidence="26">Mediates the voltage-dependent sodium ion permeability of excitable membranes. Assuming opened or closed conformations in response to the voltage difference across the membrane, the protein forms a sodium-selective channel through which Na(+) ions may pass in accordance with their electrochemical gradient.</text>
</comment>
<feature type="transmembrane region" description="Helical" evidence="26">
    <location>
        <begin position="1247"/>
        <end position="1273"/>
    </location>
</feature>
<feature type="region of interest" description="Disordered" evidence="27">
    <location>
        <begin position="595"/>
        <end position="615"/>
    </location>
</feature>
<feature type="region of interest" description="Disordered" evidence="27">
    <location>
        <begin position="1043"/>
        <end position="1067"/>
    </location>
</feature>
<evidence type="ECO:0000256" key="6">
    <source>
        <dbReference type="ARBA" id="ARBA00022553"/>
    </source>
</evidence>
<keyword evidence="5" id="KW-1003">Cell membrane</keyword>
<keyword evidence="9" id="KW-0832">Ubl conjugation</keyword>
<reference evidence="29" key="3">
    <citation type="submission" date="2025-09" db="UniProtKB">
        <authorList>
            <consortium name="Ensembl"/>
        </authorList>
    </citation>
    <scope>IDENTIFICATION</scope>
</reference>
<feature type="transmembrane region" description="Helical" evidence="26">
    <location>
        <begin position="1584"/>
        <end position="1605"/>
    </location>
</feature>
<feature type="compositionally biased region" description="Basic and acidic residues" evidence="27">
    <location>
        <begin position="25"/>
        <end position="63"/>
    </location>
</feature>
<gene>
    <name evidence="29" type="primary">scn8ab</name>
</gene>
<feature type="transmembrane region" description="Helical" evidence="26">
    <location>
        <begin position="1201"/>
        <end position="1221"/>
    </location>
</feature>
<keyword evidence="6" id="KW-0597">Phosphoprotein</keyword>
<evidence type="ECO:0000256" key="4">
    <source>
        <dbReference type="ARBA" id="ARBA00022461"/>
    </source>
</evidence>
<evidence type="ECO:0000313" key="30">
    <source>
        <dbReference type="Proteomes" id="UP000005207"/>
    </source>
</evidence>
<feature type="transmembrane region" description="Helical" evidence="26">
    <location>
        <begin position="230"/>
        <end position="251"/>
    </location>
</feature>
<comment type="function">
    <text evidence="23">Pore-forming subunit of a voltage-gated sodium channel complex assuming opened or closed conformations in response to the voltage difference across membranes and through which sodium ions selectively pass along their electrochemical gradient. Contributes to neuronal excitability by regulating action potential threshold and propagation.</text>
</comment>
<dbReference type="GeneTree" id="ENSGT00940000156263"/>
<dbReference type="FunFam" id="1.20.120.350:FF:000003">
    <property type="entry name" value="Voltage-dependent sodium channel"/>
    <property type="match status" value="1"/>
</dbReference>
<dbReference type="CDD" id="cd23767">
    <property type="entry name" value="IQCD"/>
    <property type="match status" value="1"/>
</dbReference>
<feature type="transmembrane region" description="Helical" evidence="26">
    <location>
        <begin position="717"/>
        <end position="743"/>
    </location>
</feature>
<feature type="transmembrane region" description="Helical" evidence="26">
    <location>
        <begin position="1131"/>
        <end position="1149"/>
    </location>
</feature>
<keyword evidence="10 26" id="KW-0851">Voltage-gated channel</keyword>
<dbReference type="PROSITE" id="PS50096">
    <property type="entry name" value="IQ"/>
    <property type="match status" value="1"/>
</dbReference>
<dbReference type="InterPro" id="IPR010526">
    <property type="entry name" value="Na_trans_assoc_dom"/>
</dbReference>
<dbReference type="Pfam" id="PF11933">
    <property type="entry name" value="Na_trans_cytopl"/>
    <property type="match status" value="1"/>
</dbReference>
<feature type="compositionally biased region" description="Basic residues" evidence="27">
    <location>
        <begin position="477"/>
        <end position="487"/>
    </location>
</feature>
<dbReference type="GO" id="GO:0001518">
    <property type="term" value="C:voltage-gated sodium channel complex"/>
    <property type="evidence" value="ECO:0007669"/>
    <property type="project" value="UniProtKB-UniRule"/>
</dbReference>
<evidence type="ECO:0000256" key="9">
    <source>
        <dbReference type="ARBA" id="ARBA00022843"/>
    </source>
</evidence>
<dbReference type="PANTHER" id="PTHR10037">
    <property type="entry name" value="VOLTAGE-GATED CATION CHANNEL CALCIUM AND SODIUM"/>
    <property type="match status" value="1"/>
</dbReference>
<evidence type="ECO:0000256" key="20">
    <source>
        <dbReference type="ARBA" id="ARBA00036239"/>
    </source>
</evidence>
<keyword evidence="8" id="KW-0677">Repeat</keyword>
<evidence type="ECO:0000256" key="11">
    <source>
        <dbReference type="ARBA" id="ARBA00022989"/>
    </source>
</evidence>
<dbReference type="CDD" id="cd13433">
    <property type="entry name" value="Na_channel_gate"/>
    <property type="match status" value="1"/>
</dbReference>
<dbReference type="FunFam" id="1.20.120.350:FF:000004">
    <property type="entry name" value="Sodium channel protein"/>
    <property type="match status" value="1"/>
</dbReference>
<dbReference type="GO" id="GO:0030424">
    <property type="term" value="C:axon"/>
    <property type="evidence" value="ECO:0007669"/>
    <property type="project" value="UniProtKB-SubCell"/>
</dbReference>
<comment type="caution">
    <text evidence="26">Lacks conserved residue(s) required for the propagation of feature annotation.</text>
</comment>
<sequence length="1916" mass="217673">MAAPLLAPPGPDSFKKFTPESLANIEKRIKEEKNKKPPKPRSDSSHRDTSDENEPKPNSDLEAGKSLPFIYGDIPDGMVATPLEDLDPFYMNQKTFIVLNKGKTIFRFSATPSLYIISPFNLFRRIAIKILIHSYPFNMIIMCTILTNCIFMTFSDPPEWSKQVEYTFTGIYTFESLTKIVARGFAIDGFTFLRDPWNWLDFMVISMAYITEFVNLGNVSALRTFRVLRALKTISVIPGLKTIVGALIQSVKKLSDVMILTVFCLSVFALIGLQLFMGNLRNKCVIWPINMTALYPPNGSRAFDWGEYIMNTSNFYFLPGQLDALLCGNSSDSGRCPEGFTCMKAGRNPNYGYTSFDSFGWAFLTLFRLMTQDFWENLYMLTLRAAGKTYMIFFVLVIFVGSFYLVNLILAVVAMAYEEQNQATIEEAQQKEAEFKAMLEQLKKQQEETQAALEDEGGGHLSRSSSEVSKLSSKSAKERRNRKKKWRQKEQEKEKGDSEKVVKSESDDGSKKSTIRFPGSRLGRKTSIMNQSLLSIPGSPFMSRHNSRSSIFSFKGRSKDMGSENEFADDEHSTVEESEDRRGSLFIPYRRNSYSGYSQGSSRIHPLAPHSGGKRNSTVDCNGVVSLIGPGPGRRLLPEVKIDKAATDDSVRTSMGHLIQFRHDGGGPGFCSFSFTTSSPASCSSFPQKCPPCWYKFANIFLIWECCPMWLKLKHIVYLIVMDPFVDLAITICIVLNTLFMAMEHYPMTPHFEEVLSVGNLVFTGIFAGEMFAKLIAMDPYYYFQEGWNCFDGFIVTLSLVELGLADVEGLSVLRSFRLLRVFKLAKSWPTLNMLIKIIGNSVGALGNLTLVLAIIVFIFAVVGMQLFGKNYKDCVCKIAESCELPRWHMHDFFHSFLIVFRVLCGEWIETMWDCMEVAGQTMCLTVFMMVMVIGNLVVLNLFLALLLSSFSADNLAATDDDGEPNNLQLAVARIKLLLMAVLDINRGLDYAKNGNGTTSGIGSSVGKYMIDDDYMSFIHNPNLTVCVPIAVGESDFENLNTEDFSSESDVENSKDLDDTSSSEGSTIDIKPDVEEVAVVEVVEEYLDPEACWTDECVAKYKCCDVPITHGWGKYWWFLRKTCYLIVEHNWFETLIIFMILLSSGALAFEDVYIEQRKTVRIILEYADRVFTYIFILEMLLKWVAYGFVKYFTNAWCWLDFFIVDVSIVTLIANALGYSDLGPIKSLRTLRALRPLRALSRFEGMRVVVNALVGAIPSIMNVLLVCLIFWLIFSIMGVNLFAGKYYYCFNETSEEYFLPHEVNNKTECLKLISDNYTEVRWKNVKINFDNVGAGYLALLQVATFKGWMDIMYAAIDSRKVEDQPIYEDNLYMYIYFVIFIIFGSFFTLNLFIGIVTKLFLSLYFGGQDIFMTEEQKKYYNAMKKLGSKKPQKPIPRPQNKIQGMVFDFVTQQVFDISIMMLICLNMVTMMVETDDQSEETENVLYWVNFVFIVVFTCEFVLKLFALRHYYFTNGWNIFDVVVVILSIVGMFLADLIEKYFVSPTLFRVIRLARIGRILRLIKGAKGIRTLLFALMMSLPALFNIGLLLFLVMFIFSIFGMSNFGYVKYGAGIDDMYNFETFGNSMIILFMITTSAGWDGLLLPILNYPPDCDPYLENPGTPVTGDCGNPSVGIFFFVMYIIISFLIVVNMYIAIILENFSVATEESADPLSEDDFETFYEIWEKFDPDASQFITYAKLSDFADALEHPLRVPKPNTIELIAMDMPMVSGDRIHCLDILFAFTKRVLGDSGELDMLRQQMEERFVAANPSKVSYEPITTTLRRKQEDVSARIIQRAYRSYLARRGFVCKRKPANNKDENGGNNQEQEKKEGTPSTASLPSYDSVTKPEKEKQDDNNEGKGGRKEKGRNQKDIRESKC</sequence>
<evidence type="ECO:0000256" key="5">
    <source>
        <dbReference type="ARBA" id="ARBA00022475"/>
    </source>
</evidence>
<evidence type="ECO:0000256" key="1">
    <source>
        <dbReference type="ARBA" id="ARBA00004489"/>
    </source>
</evidence>
<keyword evidence="7 26" id="KW-0812">Transmembrane</keyword>
<comment type="similarity">
    <text evidence="21">Belongs to the sodium channel (TC 1.A.1.10) family. Nav1.4/SCN4A subfamily.</text>
</comment>
<evidence type="ECO:0000256" key="2">
    <source>
        <dbReference type="ARBA" id="ARBA00004651"/>
    </source>
</evidence>
<feature type="region of interest" description="Disordered" evidence="27">
    <location>
        <begin position="1850"/>
        <end position="1916"/>
    </location>
</feature>
<feature type="transmembrane region" description="Helical" evidence="26">
    <location>
        <begin position="135"/>
        <end position="154"/>
    </location>
</feature>
<dbReference type="FunFam" id="1.10.287.70:FF:000006">
    <property type="entry name" value="Sodium channel protein"/>
    <property type="match status" value="1"/>
</dbReference>
<dbReference type="InterPro" id="IPR001696">
    <property type="entry name" value="Na_channel_asu"/>
</dbReference>
<dbReference type="InterPro" id="IPR024583">
    <property type="entry name" value="Na_trans_cytopl"/>
</dbReference>
<dbReference type="FunFam" id="1.20.120.350:FF:000002">
    <property type="entry name" value="Sodium channel protein"/>
    <property type="match status" value="1"/>
</dbReference>
<keyword evidence="19 26" id="KW-0407">Ion channel</keyword>
<comment type="function">
    <text evidence="22">Pore-forming subunit of a voltage-gated sodium (Nav) channel that directly mediates the depolarizing phase of action potentials in excitable membranes. Navs, also called VGSCs (voltage-gated sodium channels) or VDSCs (voltage-dependent sodium channels), operate by switching between closed and open conformations depending on the voltage difference across the membrane. In the open conformation they allow Na(+) ions to selectively pass through the pore, along their electrochemical gradient. The influx of Na+ ions provokes membrane depolarization, initiating the propagation of electrical signals throughout cells and tissues.</text>
</comment>
<feature type="transmembrane region" description="Helical" evidence="26">
    <location>
        <begin position="1517"/>
        <end position="1536"/>
    </location>
</feature>
<feature type="compositionally biased region" description="Basic and acidic residues" evidence="27">
    <location>
        <begin position="1884"/>
        <end position="1916"/>
    </location>
</feature>
<dbReference type="GO" id="GO:0019228">
    <property type="term" value="P:neuronal action potential"/>
    <property type="evidence" value="ECO:0007669"/>
    <property type="project" value="TreeGrafter"/>
</dbReference>
<evidence type="ECO:0000256" key="7">
    <source>
        <dbReference type="ARBA" id="ARBA00022692"/>
    </source>
</evidence>
<feature type="compositionally biased region" description="Polar residues" evidence="27">
    <location>
        <begin position="1871"/>
        <end position="1882"/>
    </location>
</feature>